<sequence>MVQLMKSGSRSLDPDMASYRDKVPVKLEIEDSLEEEHGPFPKRLKTVTTVSPVCGIGFSSAWLRRNFGGGAILTSECYAFQR</sequence>
<dbReference type="Proteomes" id="UP000321393">
    <property type="component" value="Unassembled WGS sequence"/>
</dbReference>
<dbReference type="AlphaFoldDB" id="A0A5A7TIB6"/>
<gene>
    <name evidence="1" type="ORF">E6C27_scaffold805G00030</name>
</gene>
<proteinExistence type="predicted"/>
<evidence type="ECO:0000313" key="1">
    <source>
        <dbReference type="EMBL" id="KAA0043093.1"/>
    </source>
</evidence>
<protein>
    <submittedName>
        <fullName evidence="1">Uncharacterized protein</fullName>
    </submittedName>
</protein>
<organism evidence="1 2">
    <name type="scientific">Cucumis melo var. makuwa</name>
    <name type="common">Oriental melon</name>
    <dbReference type="NCBI Taxonomy" id="1194695"/>
    <lineage>
        <taxon>Eukaryota</taxon>
        <taxon>Viridiplantae</taxon>
        <taxon>Streptophyta</taxon>
        <taxon>Embryophyta</taxon>
        <taxon>Tracheophyta</taxon>
        <taxon>Spermatophyta</taxon>
        <taxon>Magnoliopsida</taxon>
        <taxon>eudicotyledons</taxon>
        <taxon>Gunneridae</taxon>
        <taxon>Pentapetalae</taxon>
        <taxon>rosids</taxon>
        <taxon>fabids</taxon>
        <taxon>Cucurbitales</taxon>
        <taxon>Cucurbitaceae</taxon>
        <taxon>Benincaseae</taxon>
        <taxon>Cucumis</taxon>
    </lineage>
</organism>
<evidence type="ECO:0000313" key="2">
    <source>
        <dbReference type="Proteomes" id="UP000321393"/>
    </source>
</evidence>
<accession>A0A5A7TIB6</accession>
<reference evidence="1 2" key="1">
    <citation type="submission" date="2019-08" db="EMBL/GenBank/DDBJ databases">
        <title>Draft genome sequences of two oriental melons (Cucumis melo L. var makuwa).</title>
        <authorList>
            <person name="Kwon S.-Y."/>
        </authorList>
    </citation>
    <scope>NUCLEOTIDE SEQUENCE [LARGE SCALE GENOMIC DNA]</scope>
    <source>
        <strain evidence="2">cv. SW 3</strain>
        <tissue evidence="1">Leaf</tissue>
    </source>
</reference>
<comment type="caution">
    <text evidence="1">The sequence shown here is derived from an EMBL/GenBank/DDBJ whole genome shotgun (WGS) entry which is preliminary data.</text>
</comment>
<name>A0A5A7TIB6_CUCMM</name>
<dbReference type="EMBL" id="SSTE01015381">
    <property type="protein sequence ID" value="KAA0043093.1"/>
    <property type="molecule type" value="Genomic_DNA"/>
</dbReference>